<reference evidence="1 2" key="1">
    <citation type="submission" date="2019-09" db="EMBL/GenBank/DDBJ databases">
        <title>Polymorphobacter sp. isolated from a lake in China.</title>
        <authorList>
            <person name="Liu Z."/>
        </authorList>
    </citation>
    <scope>NUCLEOTIDE SEQUENCE [LARGE SCALE GENOMIC DNA]</scope>
    <source>
        <strain evidence="1 2">D40P</strain>
    </source>
</reference>
<keyword evidence="2" id="KW-1185">Reference proteome</keyword>
<dbReference type="SUPFAM" id="SSF48576">
    <property type="entry name" value="Terpenoid synthases"/>
    <property type="match status" value="1"/>
</dbReference>
<protein>
    <recommendedName>
        <fullName evidence="3">Phytoene synthase</fullName>
    </recommendedName>
</protein>
<dbReference type="Proteomes" id="UP000481327">
    <property type="component" value="Unassembled WGS sequence"/>
</dbReference>
<dbReference type="Gene3D" id="1.10.600.10">
    <property type="entry name" value="Farnesyl Diphosphate Synthase"/>
    <property type="match status" value="1"/>
</dbReference>
<evidence type="ECO:0000313" key="2">
    <source>
        <dbReference type="Proteomes" id="UP000481327"/>
    </source>
</evidence>
<dbReference type="InterPro" id="IPR002060">
    <property type="entry name" value="Squ/phyt_synthse"/>
</dbReference>
<name>A0A7C9GW19_9SPHN</name>
<sequence length="206" mass="21738">MTGPIDIVMAEVRQRDRDRYLSILYAPEPVRPALFALHGLDLEMAHVVAGTTDPMIGAIRLAWWREALEGLDDGVVPAQPLLQLTASAVLPRGIGGKALATIEDRWLEMIDSAAVPAAHVAGGAALFGWAATLLGGDPALGARLGTAWTLGDDSALPRVPALLRPLLGLARLSARDAARARAGKPAEMRGSLARQWLLLKAIALGL</sequence>
<dbReference type="OrthoDB" id="9814909at2"/>
<dbReference type="EMBL" id="WIOL01000001">
    <property type="protein sequence ID" value="MQT16394.1"/>
    <property type="molecule type" value="Genomic_DNA"/>
</dbReference>
<comment type="caution">
    <text evidence="1">The sequence shown here is derived from an EMBL/GenBank/DDBJ whole genome shotgun (WGS) entry which is preliminary data.</text>
</comment>
<evidence type="ECO:0000313" key="1">
    <source>
        <dbReference type="EMBL" id="MQT16394.1"/>
    </source>
</evidence>
<organism evidence="1 2">
    <name type="scientific">Sandarakinorhabdus fusca</name>
    <dbReference type="NCBI Taxonomy" id="1439888"/>
    <lineage>
        <taxon>Bacteria</taxon>
        <taxon>Pseudomonadati</taxon>
        <taxon>Pseudomonadota</taxon>
        <taxon>Alphaproteobacteria</taxon>
        <taxon>Sphingomonadales</taxon>
        <taxon>Sphingosinicellaceae</taxon>
        <taxon>Sandarakinorhabdus</taxon>
    </lineage>
</organism>
<dbReference type="Pfam" id="PF00494">
    <property type="entry name" value="SQS_PSY"/>
    <property type="match status" value="1"/>
</dbReference>
<dbReference type="AlphaFoldDB" id="A0A7C9GW19"/>
<evidence type="ECO:0008006" key="3">
    <source>
        <dbReference type="Google" id="ProtNLM"/>
    </source>
</evidence>
<dbReference type="InterPro" id="IPR008949">
    <property type="entry name" value="Isoprenoid_synthase_dom_sf"/>
</dbReference>
<proteinExistence type="predicted"/>
<gene>
    <name evidence="1" type="ORF">F3168_03870</name>
</gene>
<dbReference type="RefSeq" id="WP_152576794.1">
    <property type="nucleotide sequence ID" value="NZ_JAATJI010000001.1"/>
</dbReference>
<accession>A0A7C9GW19</accession>